<dbReference type="Proteomes" id="UP000037923">
    <property type="component" value="Unassembled WGS sequence"/>
</dbReference>
<dbReference type="EMBL" id="LGTL01000003">
    <property type="protein sequence ID" value="KPA84383.1"/>
    <property type="molecule type" value="Genomic_DNA"/>
</dbReference>
<dbReference type="SUPFAM" id="SSF52799">
    <property type="entry name" value="(Phosphotyrosine protein) phosphatases II"/>
    <property type="match status" value="1"/>
</dbReference>
<dbReference type="GeneID" id="26902665"/>
<dbReference type="AlphaFoldDB" id="A0A0N0DYT1"/>
<dbReference type="PROSITE" id="PS00383">
    <property type="entry name" value="TYR_PHOSPHATASE_1"/>
    <property type="match status" value="1"/>
</dbReference>
<dbReference type="RefSeq" id="XP_015662822.1">
    <property type="nucleotide sequence ID" value="XM_015799344.1"/>
</dbReference>
<evidence type="ECO:0000313" key="1">
    <source>
        <dbReference type="EMBL" id="KPA84382.1"/>
    </source>
</evidence>
<dbReference type="InterPro" id="IPR026893">
    <property type="entry name" value="Tyr/Ser_Pase_IphP-type"/>
</dbReference>
<protein>
    <recommendedName>
        <fullName evidence="3">Tyrosine specific protein phosphatases domain-containing protein</fullName>
    </recommendedName>
</protein>
<dbReference type="InterPro" id="IPR029021">
    <property type="entry name" value="Prot-tyrosine_phosphatase-like"/>
</dbReference>
<dbReference type="Gene3D" id="3.90.190.10">
    <property type="entry name" value="Protein tyrosine phosphatase superfamily"/>
    <property type="match status" value="1"/>
</dbReference>
<evidence type="ECO:0000313" key="2">
    <source>
        <dbReference type="Proteomes" id="UP000037923"/>
    </source>
</evidence>
<dbReference type="GO" id="GO:0004721">
    <property type="term" value="F:phosphoprotein phosphatase activity"/>
    <property type="evidence" value="ECO:0007669"/>
    <property type="project" value="InterPro"/>
</dbReference>
<dbReference type="Pfam" id="PF13350">
    <property type="entry name" value="Y_phosphatase3"/>
    <property type="match status" value="1"/>
</dbReference>
<dbReference type="VEuPathDB" id="TriTrypDB:LpyrH10_03_5210"/>
<dbReference type="OrthoDB" id="449382at2759"/>
<name>A0A0N0DYT1_LEPPY</name>
<sequence length="145" mass="16270">MAQRVLVDQLNIHTTYDLRADKEVAVKSYDIPRIARNHVPIDATQISKYIEEGEDFRESPVSFRMMQGLYRDFVQSYGLTFGTVIKGILATDSSPHNASLFHCTAGKDRTGWTRTCSIVARYQRGGEAQGLPAHEHVLQGTARCL</sequence>
<dbReference type="RefSeq" id="XP_015662821.1">
    <property type="nucleotide sequence ID" value="XM_015799343.1"/>
</dbReference>
<keyword evidence="2" id="KW-1185">Reference proteome</keyword>
<reference evidence="1 2" key="1">
    <citation type="submission" date="2015-07" db="EMBL/GenBank/DDBJ databases">
        <title>High-quality genome of monoxenous trypanosomatid Leptomonas pyrrhocoris.</title>
        <authorList>
            <person name="Flegontov P."/>
            <person name="Butenko A."/>
            <person name="Firsov S."/>
            <person name="Vlcek C."/>
            <person name="Logacheva M.D."/>
            <person name="Field M."/>
            <person name="Filatov D."/>
            <person name="Flegontova O."/>
            <person name="Gerasimov E."/>
            <person name="Jackson A.P."/>
            <person name="Kelly S."/>
            <person name="Opperdoes F."/>
            <person name="O'Reilly A."/>
            <person name="Votypka J."/>
            <person name="Yurchenko V."/>
            <person name="Lukes J."/>
        </authorList>
    </citation>
    <scope>NUCLEOTIDE SEQUENCE [LARGE SCALE GENOMIC DNA]</scope>
    <source>
        <strain evidence="1">H10</strain>
    </source>
</reference>
<comment type="caution">
    <text evidence="1">The sequence shown here is derived from an EMBL/GenBank/DDBJ whole genome shotgun (WGS) entry which is preliminary data.</text>
</comment>
<dbReference type="InterPro" id="IPR016130">
    <property type="entry name" value="Tyr_Pase_AS"/>
</dbReference>
<organism evidence="1 2">
    <name type="scientific">Leptomonas pyrrhocoris</name>
    <name type="common">Firebug parasite</name>
    <dbReference type="NCBI Taxonomy" id="157538"/>
    <lineage>
        <taxon>Eukaryota</taxon>
        <taxon>Discoba</taxon>
        <taxon>Euglenozoa</taxon>
        <taxon>Kinetoplastea</taxon>
        <taxon>Metakinetoplastina</taxon>
        <taxon>Trypanosomatida</taxon>
        <taxon>Trypanosomatidae</taxon>
        <taxon>Leishmaniinae</taxon>
        <taxon>Leptomonas</taxon>
    </lineage>
</organism>
<dbReference type="EMBL" id="LGTL01000003">
    <property type="protein sequence ID" value="KPA84382.1"/>
    <property type="molecule type" value="Genomic_DNA"/>
</dbReference>
<proteinExistence type="predicted"/>
<evidence type="ECO:0008006" key="3">
    <source>
        <dbReference type="Google" id="ProtNLM"/>
    </source>
</evidence>
<gene>
    <name evidence="1" type="ORF">ABB37_02370</name>
</gene>
<accession>A0A0N0DYT1</accession>